<feature type="transmembrane region" description="Helical" evidence="6">
    <location>
        <begin position="120"/>
        <end position="138"/>
    </location>
</feature>
<feature type="transmembrane region" description="Helical" evidence="6">
    <location>
        <begin position="183"/>
        <end position="205"/>
    </location>
</feature>
<feature type="transmembrane region" description="Helical" evidence="6">
    <location>
        <begin position="12"/>
        <end position="32"/>
    </location>
</feature>
<dbReference type="PANTHER" id="PTHR30250">
    <property type="entry name" value="PST FAMILY PREDICTED COLANIC ACID TRANSPORTER"/>
    <property type="match status" value="1"/>
</dbReference>
<dbReference type="CDD" id="cd13124">
    <property type="entry name" value="MATE_SpoVB_like"/>
    <property type="match status" value="1"/>
</dbReference>
<sequence length="533" mass="59364">MLKKTATHKQLTQGAALLAISSLLVKILSAVYRVPFQNLVGDEGFYVYQQVYPIYGIAMTLALSGLPVFISKLVAEQDSDKKKREIVTLIFPLYFWLSLVAFLLTFLGKKVIANWMGDPELAPIIGIVAIVFLLTPFLTSYRGYYQGQLLLTPTAYSQVVEQVMRVGIILVAAYIFTKRSLSIYQMGTLAMSGSFIGGLGALIILKKQAGETIWGSSLFSHTLDWQGTRIYWRRFIVEGGLICGYSALLVLFQLVDSFVIKNQLVAQGLTNLDAKVIKGAYDRGQPLIQVGMVIGVAYSTAFMPKLTKLRVENKQVLYQKTVGIFIRTMFVIASAASIGLMMLLPYINVSLFGDNAEEEALIVLMGTVFLMSLILVFQTIYQSCNSYRSPLIGLLVGMLVKVLTSHHLTYYFGTIGASVSSLLGLLSCLIWLVYKSPNWLKKTMINIRFIWQLGYALGMMVVSLGIYRLLVSVFFAQTCHRGTMLFLALFGVMVGGFTFVTVILLQKMFTVREWLSIPLGKKILKIGKKVRLK</sequence>
<feature type="transmembrane region" description="Helical" evidence="6">
    <location>
        <begin position="324"/>
        <end position="348"/>
    </location>
</feature>
<feature type="transmembrane region" description="Helical" evidence="6">
    <location>
        <begin position="52"/>
        <end position="74"/>
    </location>
</feature>
<keyword evidence="5 6" id="KW-0472">Membrane</keyword>
<accession>A0AAF0CUQ6</accession>
<feature type="transmembrane region" description="Helical" evidence="6">
    <location>
        <begin position="410"/>
        <end position="434"/>
    </location>
</feature>
<feature type="transmembrane region" description="Helical" evidence="6">
    <location>
        <begin position="482"/>
        <end position="505"/>
    </location>
</feature>
<comment type="subcellular location">
    <subcellularLocation>
        <location evidence="1">Cell membrane</location>
        <topology evidence="1">Multi-pass membrane protein</topology>
    </subcellularLocation>
</comment>
<organism evidence="7 8">
    <name type="scientific">Vagococcus intermedius</name>
    <dbReference type="NCBI Taxonomy" id="2991418"/>
    <lineage>
        <taxon>Bacteria</taxon>
        <taxon>Bacillati</taxon>
        <taxon>Bacillota</taxon>
        <taxon>Bacilli</taxon>
        <taxon>Lactobacillales</taxon>
        <taxon>Enterococcaceae</taxon>
        <taxon>Vagococcus</taxon>
    </lineage>
</organism>
<protein>
    <submittedName>
        <fullName evidence="7">Oligosaccharide flippase family protein</fullName>
    </submittedName>
</protein>
<evidence type="ECO:0000256" key="5">
    <source>
        <dbReference type="ARBA" id="ARBA00023136"/>
    </source>
</evidence>
<keyword evidence="8" id="KW-1185">Reference proteome</keyword>
<evidence type="ECO:0000256" key="1">
    <source>
        <dbReference type="ARBA" id="ARBA00004651"/>
    </source>
</evidence>
<dbReference type="AlphaFoldDB" id="A0AAF0CUQ6"/>
<feature type="transmembrane region" description="Helical" evidence="6">
    <location>
        <begin position="86"/>
        <end position="108"/>
    </location>
</feature>
<feature type="transmembrane region" description="Helical" evidence="6">
    <location>
        <begin position="455"/>
        <end position="476"/>
    </location>
</feature>
<dbReference type="PANTHER" id="PTHR30250:SF29">
    <property type="entry name" value="POLYSACCHARIDE BIOSYNTHESIS PROTEIN C-TERMINAL DOMAIN-CONTAINING PROTEIN"/>
    <property type="match status" value="1"/>
</dbReference>
<keyword evidence="4 6" id="KW-1133">Transmembrane helix</keyword>
<feature type="transmembrane region" description="Helical" evidence="6">
    <location>
        <begin position="387"/>
        <end position="404"/>
    </location>
</feature>
<feature type="transmembrane region" description="Helical" evidence="6">
    <location>
        <begin position="286"/>
        <end position="303"/>
    </location>
</feature>
<keyword evidence="3 6" id="KW-0812">Transmembrane</keyword>
<proteinExistence type="predicted"/>
<dbReference type="RefSeq" id="WP_275469071.1">
    <property type="nucleotide sequence ID" value="NZ_CP110232.1"/>
</dbReference>
<evidence type="ECO:0000313" key="8">
    <source>
        <dbReference type="Proteomes" id="UP001179647"/>
    </source>
</evidence>
<dbReference type="InterPro" id="IPR024923">
    <property type="entry name" value="PG_synth_SpoVB"/>
</dbReference>
<feature type="transmembrane region" description="Helical" evidence="6">
    <location>
        <begin position="360"/>
        <end position="380"/>
    </location>
</feature>
<dbReference type="Pfam" id="PF01943">
    <property type="entry name" value="Polysacc_synt"/>
    <property type="match status" value="1"/>
</dbReference>
<name>A0AAF0CUQ6_9ENTE</name>
<evidence type="ECO:0000256" key="3">
    <source>
        <dbReference type="ARBA" id="ARBA00022692"/>
    </source>
</evidence>
<dbReference type="InterPro" id="IPR050833">
    <property type="entry name" value="Poly_Biosynth_Transport"/>
</dbReference>
<dbReference type="GO" id="GO:0005886">
    <property type="term" value="C:plasma membrane"/>
    <property type="evidence" value="ECO:0007669"/>
    <property type="project" value="UniProtKB-SubCell"/>
</dbReference>
<dbReference type="KEGG" id="vie:OL234_10090"/>
<evidence type="ECO:0000313" key="7">
    <source>
        <dbReference type="EMBL" id="WEG73268.1"/>
    </source>
</evidence>
<evidence type="ECO:0000256" key="4">
    <source>
        <dbReference type="ARBA" id="ARBA00022989"/>
    </source>
</evidence>
<feature type="transmembrane region" description="Helical" evidence="6">
    <location>
        <begin position="159"/>
        <end position="177"/>
    </location>
</feature>
<evidence type="ECO:0000256" key="6">
    <source>
        <dbReference type="SAM" id="Phobius"/>
    </source>
</evidence>
<keyword evidence="2" id="KW-1003">Cell membrane</keyword>
<gene>
    <name evidence="7" type="ORF">OL234_10090</name>
</gene>
<reference evidence="7" key="1">
    <citation type="submission" date="2022-10" db="EMBL/GenBank/DDBJ databases">
        <title>Vagococcus sp. isolated from poultry meat.</title>
        <authorList>
            <person name="Johansson P."/>
            <person name="Bjorkroth J."/>
        </authorList>
    </citation>
    <scope>NUCLEOTIDE SEQUENCE</scope>
    <source>
        <strain evidence="7">STAA11</strain>
    </source>
</reference>
<dbReference type="Proteomes" id="UP001179647">
    <property type="component" value="Chromosome"/>
</dbReference>
<evidence type="ECO:0000256" key="2">
    <source>
        <dbReference type="ARBA" id="ARBA00022475"/>
    </source>
</evidence>
<dbReference type="EMBL" id="CP110232">
    <property type="protein sequence ID" value="WEG73268.1"/>
    <property type="molecule type" value="Genomic_DNA"/>
</dbReference>
<feature type="transmembrane region" description="Helical" evidence="6">
    <location>
        <begin position="235"/>
        <end position="255"/>
    </location>
</feature>
<dbReference type="InterPro" id="IPR002797">
    <property type="entry name" value="Polysacc_synth"/>
</dbReference>